<dbReference type="RefSeq" id="WP_124221125.1">
    <property type="nucleotide sequence ID" value="NZ_RKRF01000008.1"/>
</dbReference>
<name>A0A3N5BBE9_9BACI</name>
<dbReference type="PROSITE" id="PS51257">
    <property type="entry name" value="PROKAR_LIPOPROTEIN"/>
    <property type="match status" value="1"/>
</dbReference>
<dbReference type="OrthoDB" id="94797at2"/>
<feature type="chain" id="PRO_5039057128" evidence="1">
    <location>
        <begin position="19"/>
        <end position="439"/>
    </location>
</feature>
<proteinExistence type="predicted"/>
<evidence type="ECO:0000256" key="1">
    <source>
        <dbReference type="SAM" id="SignalP"/>
    </source>
</evidence>
<organism evidence="2 3">
    <name type="scientific">Aquisalibacillus elongatus</name>
    <dbReference type="NCBI Taxonomy" id="485577"/>
    <lineage>
        <taxon>Bacteria</taxon>
        <taxon>Bacillati</taxon>
        <taxon>Bacillota</taxon>
        <taxon>Bacilli</taxon>
        <taxon>Bacillales</taxon>
        <taxon>Bacillaceae</taxon>
        <taxon>Aquisalibacillus</taxon>
    </lineage>
</organism>
<sequence>MKKILWTLVLLLVVVAGCTDESDNDDGETTVEVMMFEGGFGSEWVKDSAESYMEMNEGVTIDVTSSPDIHQQLQTRFLSDDVPDLIVPGPSFDIQGVIREGMIAPLDDYLDENAYESDQAWVDTFEEGQFNLKKDGNTYGIPTVFASGYLWWYDEKLFNDQGWEVPQTQEELYELADQAEEQGKAVFAIPGVHPSYYFYGIYLPLVERFGGEEALLNAYNLEEGAWQSDAILKAAQESQKMVEEGLFMEGTFGINHTEAQTFFFQRDALFAMAGTWLEGEMADVIPEDFKLRALNQPAVANGDGEQLAPISTGWGGAWYIPEDANQKDAAIEFLKYLSSEAEVEKMVESKGLASVVKNTDDAIQSDALASALGVLQESSGSYAPTAINDTYPELAGNIVDLYQSLMLGDITPEEFAEEAEAFAEQTRNNDNVEKVDISW</sequence>
<dbReference type="PANTHER" id="PTHR43649">
    <property type="entry name" value="ARABINOSE-BINDING PROTEIN-RELATED"/>
    <property type="match status" value="1"/>
</dbReference>
<dbReference type="Gene3D" id="3.40.190.10">
    <property type="entry name" value="Periplasmic binding protein-like II"/>
    <property type="match status" value="2"/>
</dbReference>
<dbReference type="Proteomes" id="UP000276443">
    <property type="component" value="Unassembled WGS sequence"/>
</dbReference>
<comment type="caution">
    <text evidence="2">The sequence shown here is derived from an EMBL/GenBank/DDBJ whole genome shotgun (WGS) entry which is preliminary data.</text>
</comment>
<dbReference type="Pfam" id="PF01547">
    <property type="entry name" value="SBP_bac_1"/>
    <property type="match status" value="1"/>
</dbReference>
<dbReference type="SUPFAM" id="SSF53850">
    <property type="entry name" value="Periplasmic binding protein-like II"/>
    <property type="match status" value="1"/>
</dbReference>
<gene>
    <name evidence="2" type="ORF">EDC24_1466</name>
</gene>
<dbReference type="InterPro" id="IPR050490">
    <property type="entry name" value="Bact_solute-bd_prot1"/>
</dbReference>
<dbReference type="InterPro" id="IPR006059">
    <property type="entry name" value="SBP"/>
</dbReference>
<dbReference type="AlphaFoldDB" id="A0A3N5BBE9"/>
<dbReference type="PANTHER" id="PTHR43649:SF12">
    <property type="entry name" value="DIACETYLCHITOBIOSE BINDING PROTEIN DASA"/>
    <property type="match status" value="1"/>
</dbReference>
<accession>A0A3N5BBE9</accession>
<reference evidence="2 3" key="1">
    <citation type="submission" date="2018-11" db="EMBL/GenBank/DDBJ databases">
        <title>Genomic Encyclopedia of Type Strains, Phase IV (KMG-IV): sequencing the most valuable type-strain genomes for metagenomic binning, comparative biology and taxonomic classification.</title>
        <authorList>
            <person name="Goeker M."/>
        </authorList>
    </citation>
    <scope>NUCLEOTIDE SEQUENCE [LARGE SCALE GENOMIC DNA]</scope>
    <source>
        <strain evidence="2 3">DSM 18090</strain>
    </source>
</reference>
<evidence type="ECO:0000313" key="2">
    <source>
        <dbReference type="EMBL" id="RPF54269.1"/>
    </source>
</evidence>
<dbReference type="EMBL" id="RKRF01000008">
    <property type="protein sequence ID" value="RPF54269.1"/>
    <property type="molecule type" value="Genomic_DNA"/>
</dbReference>
<protein>
    <submittedName>
        <fullName evidence="2">ABC-type glycerol-3-phosphate transport system substrate-binding protein</fullName>
    </submittedName>
</protein>
<evidence type="ECO:0000313" key="3">
    <source>
        <dbReference type="Proteomes" id="UP000276443"/>
    </source>
</evidence>
<feature type="signal peptide" evidence="1">
    <location>
        <begin position="1"/>
        <end position="18"/>
    </location>
</feature>
<keyword evidence="1" id="KW-0732">Signal</keyword>
<keyword evidence="3" id="KW-1185">Reference proteome</keyword>